<organism evidence="1 2">
    <name type="scientific">Xenoophorus captivus</name>
    <dbReference type="NCBI Taxonomy" id="1517983"/>
    <lineage>
        <taxon>Eukaryota</taxon>
        <taxon>Metazoa</taxon>
        <taxon>Chordata</taxon>
        <taxon>Craniata</taxon>
        <taxon>Vertebrata</taxon>
        <taxon>Euteleostomi</taxon>
        <taxon>Actinopterygii</taxon>
        <taxon>Neopterygii</taxon>
        <taxon>Teleostei</taxon>
        <taxon>Neoteleostei</taxon>
        <taxon>Acanthomorphata</taxon>
        <taxon>Ovalentaria</taxon>
        <taxon>Atherinomorphae</taxon>
        <taxon>Cyprinodontiformes</taxon>
        <taxon>Goodeidae</taxon>
        <taxon>Xenoophorus</taxon>
    </lineage>
</organism>
<dbReference type="EMBL" id="JAHRIN010037616">
    <property type="protein sequence ID" value="MEQ2204819.1"/>
    <property type="molecule type" value="Genomic_DNA"/>
</dbReference>
<sequence>MTEGSRWWGSAAVVFVWGLGPHRSMVRPGWCGLSWALVGVPLPGPPWGYQNACDGTVPSASSAFQIHSRCGLPVVVWQVWGAWGT</sequence>
<evidence type="ECO:0008006" key="3">
    <source>
        <dbReference type="Google" id="ProtNLM"/>
    </source>
</evidence>
<name>A0ABV0R9J7_9TELE</name>
<dbReference type="Proteomes" id="UP001434883">
    <property type="component" value="Unassembled WGS sequence"/>
</dbReference>
<proteinExistence type="predicted"/>
<gene>
    <name evidence="1" type="ORF">XENOCAPTIV_019010</name>
</gene>
<keyword evidence="2" id="KW-1185">Reference proteome</keyword>
<protein>
    <recommendedName>
        <fullName evidence="3">Secreted protein</fullName>
    </recommendedName>
</protein>
<evidence type="ECO:0000313" key="1">
    <source>
        <dbReference type="EMBL" id="MEQ2204819.1"/>
    </source>
</evidence>
<feature type="non-terminal residue" evidence="1">
    <location>
        <position position="85"/>
    </location>
</feature>
<reference evidence="1 2" key="1">
    <citation type="submission" date="2021-06" db="EMBL/GenBank/DDBJ databases">
        <authorList>
            <person name="Palmer J.M."/>
        </authorList>
    </citation>
    <scope>NUCLEOTIDE SEQUENCE [LARGE SCALE GENOMIC DNA]</scope>
    <source>
        <strain evidence="1 2">XC_2019</strain>
        <tissue evidence="1">Muscle</tissue>
    </source>
</reference>
<accession>A0ABV0R9J7</accession>
<comment type="caution">
    <text evidence="1">The sequence shown here is derived from an EMBL/GenBank/DDBJ whole genome shotgun (WGS) entry which is preliminary data.</text>
</comment>
<evidence type="ECO:0000313" key="2">
    <source>
        <dbReference type="Proteomes" id="UP001434883"/>
    </source>
</evidence>